<dbReference type="Pfam" id="PF02353">
    <property type="entry name" value="CMAS"/>
    <property type="match status" value="1"/>
</dbReference>
<gene>
    <name evidence="1" type="ORF">HaLaN_03320</name>
</gene>
<organism evidence="1 2">
    <name type="scientific">Haematococcus lacustris</name>
    <name type="common">Green alga</name>
    <name type="synonym">Haematococcus pluvialis</name>
    <dbReference type="NCBI Taxonomy" id="44745"/>
    <lineage>
        <taxon>Eukaryota</taxon>
        <taxon>Viridiplantae</taxon>
        <taxon>Chlorophyta</taxon>
        <taxon>core chlorophytes</taxon>
        <taxon>Chlorophyceae</taxon>
        <taxon>CS clade</taxon>
        <taxon>Chlamydomonadales</taxon>
        <taxon>Haematococcaceae</taxon>
        <taxon>Haematococcus</taxon>
    </lineage>
</organism>
<dbReference type="FunFam" id="1.10.405.20:FF:000001">
    <property type="entry name" value="Amine oxidase"/>
    <property type="match status" value="1"/>
</dbReference>
<dbReference type="Gene3D" id="1.10.405.20">
    <property type="match status" value="1"/>
</dbReference>
<dbReference type="InterPro" id="IPR036188">
    <property type="entry name" value="FAD/NAD-bd_sf"/>
</dbReference>
<feature type="non-terminal residue" evidence="1">
    <location>
        <position position="1"/>
    </location>
</feature>
<comment type="caution">
    <text evidence="1">The sequence shown here is derived from an EMBL/GenBank/DDBJ whole genome shotgun (WGS) entry which is preliminary data.</text>
</comment>
<dbReference type="AlphaFoldDB" id="A0A699YEA9"/>
<proteinExistence type="predicted"/>
<accession>A0A699YEA9</accession>
<keyword evidence="2" id="KW-1185">Reference proteome</keyword>
<evidence type="ECO:0000313" key="2">
    <source>
        <dbReference type="Proteomes" id="UP000485058"/>
    </source>
</evidence>
<feature type="non-terminal residue" evidence="1">
    <location>
        <position position="632"/>
    </location>
</feature>
<dbReference type="SUPFAM" id="SSF51905">
    <property type="entry name" value="FAD/NAD(P)-binding domain"/>
    <property type="match status" value="1"/>
</dbReference>
<protein>
    <submittedName>
        <fullName evidence="1">Amino_oxidase domain-containing protein</fullName>
    </submittedName>
</protein>
<dbReference type="PANTHER" id="PTHR43667:SF2">
    <property type="entry name" value="FATTY ACID C-METHYL TRANSFERASE"/>
    <property type="match status" value="1"/>
</dbReference>
<dbReference type="Gene3D" id="3.40.50.150">
    <property type="entry name" value="Vaccinia Virus protein VP39"/>
    <property type="match status" value="1"/>
</dbReference>
<dbReference type="InterPro" id="IPR029063">
    <property type="entry name" value="SAM-dependent_MTases_sf"/>
</dbReference>
<dbReference type="SUPFAM" id="SSF53335">
    <property type="entry name" value="S-adenosyl-L-methionine-dependent methyltransferases"/>
    <property type="match status" value="1"/>
</dbReference>
<name>A0A699YEA9_HAELA</name>
<dbReference type="Gene3D" id="3.50.50.60">
    <property type="entry name" value="FAD/NAD(P)-binding domain"/>
    <property type="match status" value="1"/>
</dbReference>
<dbReference type="InterPro" id="IPR050723">
    <property type="entry name" value="CFA/CMAS"/>
</dbReference>
<reference evidence="1 2" key="1">
    <citation type="submission" date="2020-02" db="EMBL/GenBank/DDBJ databases">
        <title>Draft genome sequence of Haematococcus lacustris strain NIES-144.</title>
        <authorList>
            <person name="Morimoto D."/>
            <person name="Nakagawa S."/>
            <person name="Yoshida T."/>
            <person name="Sawayama S."/>
        </authorList>
    </citation>
    <scope>NUCLEOTIDE SEQUENCE [LARGE SCALE GENOMIC DNA]</scope>
    <source>
        <strain evidence="1 2">NIES-144</strain>
    </source>
</reference>
<sequence length="632" mass="70252">MLLSDYIQSFALSIDNGKLEWGSDSLDTIFAQRKNLASPSFLAMVSDVIRFGKEAPKVLSHDKYRDMTLGSFLHQERYSKGFIENYVLPMSAAVWSVPNAQVMEFPVQMLIRFWVNHHLLDLFQRPLWRVVRGRSQEYVKRVLAELPDVRTSTGVQSAVRAAPGAPGPAVRLTTESGEVLGFDAVVFATHSDITLRILGQDADASERDVLGAIPYNDNDVYLHTGKQSNSLIFKSWEAQGRVQGLQGQRATYFAGAWCGYGFHEDGIKAAVAAVKVMGCRIPWELRPTCPKVTLVEGWYQGLFDRFAKAVVKTGYLRLILPNGSELSYGDKDYVHKVKAGQEWRGLPEARATLRVYNMDFFRKIVMRHDTGLGEAYMDKDFEAGNLGGFMAVILANAHSTEASRSSLGWLNWVGDRMLYLAHLMRPNTIEGSRRNIGEHYDAGNDMYRLFLDESMMYSCAMHAEGDSLYEAQMRKLDAIIDAAGITAGQRVLEVGCGWGAFAIRAVQRTGCHVTGLTLSKEQLVEAEARVKAAGLQDSISLRFCDYRDCPGAGSFDRVVSIEMIEAVGHANLGTYFRQLSCMLKPGGVCVLQAICCPDERYTAYCRCSDFIREHIFPGGHLPCIAACVEAAQ</sequence>
<evidence type="ECO:0000313" key="1">
    <source>
        <dbReference type="EMBL" id="GFH08373.1"/>
    </source>
</evidence>
<dbReference type="PANTHER" id="PTHR43667">
    <property type="entry name" value="CYCLOPROPANE-FATTY-ACYL-PHOSPHOLIPID SYNTHASE"/>
    <property type="match status" value="1"/>
</dbReference>
<dbReference type="EMBL" id="BLLF01000156">
    <property type="protein sequence ID" value="GFH08373.1"/>
    <property type="molecule type" value="Genomic_DNA"/>
</dbReference>
<dbReference type="CDD" id="cd02440">
    <property type="entry name" value="AdoMet_MTases"/>
    <property type="match status" value="1"/>
</dbReference>
<dbReference type="Proteomes" id="UP000485058">
    <property type="component" value="Unassembled WGS sequence"/>
</dbReference>